<dbReference type="Proteomes" id="UP000030661">
    <property type="component" value="Unassembled WGS sequence"/>
</dbReference>
<dbReference type="HOGENOM" id="CLU_952068_0_0_0"/>
<dbReference type="InterPro" id="IPR011990">
    <property type="entry name" value="TPR-like_helical_dom_sf"/>
</dbReference>
<dbReference type="EMBL" id="DF820464">
    <property type="protein sequence ID" value="GAK56567.1"/>
    <property type="molecule type" value="Genomic_DNA"/>
</dbReference>
<dbReference type="Gene3D" id="1.25.40.10">
    <property type="entry name" value="Tetratricopeptide repeat domain"/>
    <property type="match status" value="1"/>
</dbReference>
<organism evidence="1">
    <name type="scientific">Vecturithrix granuli</name>
    <dbReference type="NCBI Taxonomy" id="1499967"/>
    <lineage>
        <taxon>Bacteria</taxon>
        <taxon>Candidatus Moduliflexota</taxon>
        <taxon>Candidatus Vecturitrichia</taxon>
        <taxon>Candidatus Vecturitrichales</taxon>
        <taxon>Candidatus Vecturitrichaceae</taxon>
        <taxon>Candidatus Vecturithrix</taxon>
    </lineage>
</organism>
<sequence>MTAAFLRRLRRALGDIVEANSLINHAILDNKTLDSKHISILLTMRYSQIFIGIEHHKEAYIILEKELEDGIKRDVFVGDTPIHLLNSVGLYLAFNELEKALERLYIIDAYFKKHIRLEAIAMLKDAYAQAYLAQGELDKAEISLNEAIALFQQMRSFRLGEADLTLAALRLAQNQPDAALEAASAARKIFTEIEYYRCGEAILSEAKSHLALRDFPATHNCLAAAKTIFTRQQQPHHATEAKLVEAQMLYDESNDHEHAMNMITEAKKTFEEFGLKRLEKEAVHLIERFKKY</sequence>
<proteinExistence type="predicted"/>
<gene>
    <name evidence="1" type="ORF">U27_03529</name>
</gene>
<dbReference type="AlphaFoldDB" id="A0A081BW62"/>
<dbReference type="STRING" id="1499967.U27_03529"/>
<protein>
    <submittedName>
        <fullName evidence="1">Uncharacterized protein</fullName>
    </submittedName>
</protein>
<accession>A0A081BW62</accession>
<evidence type="ECO:0000313" key="2">
    <source>
        <dbReference type="Proteomes" id="UP000030661"/>
    </source>
</evidence>
<evidence type="ECO:0000313" key="1">
    <source>
        <dbReference type="EMBL" id="GAK56567.1"/>
    </source>
</evidence>
<keyword evidence="2" id="KW-1185">Reference proteome</keyword>
<dbReference type="SUPFAM" id="SSF48452">
    <property type="entry name" value="TPR-like"/>
    <property type="match status" value="1"/>
</dbReference>
<reference evidence="1" key="1">
    <citation type="journal article" date="2015" name="PeerJ">
        <title>First genomic representation of candidate bacterial phylum KSB3 points to enhanced environmental sensing as a trigger of wastewater bulking.</title>
        <authorList>
            <person name="Sekiguchi Y."/>
            <person name="Ohashi A."/>
            <person name="Parks D.H."/>
            <person name="Yamauchi T."/>
            <person name="Tyson G.W."/>
            <person name="Hugenholtz P."/>
        </authorList>
    </citation>
    <scope>NUCLEOTIDE SEQUENCE [LARGE SCALE GENOMIC DNA]</scope>
</reference>
<name>A0A081BW62_VECG1</name>